<feature type="signal peptide" evidence="1">
    <location>
        <begin position="1"/>
        <end position="27"/>
    </location>
</feature>
<proteinExistence type="predicted"/>
<dbReference type="GO" id="GO:0015562">
    <property type="term" value="F:efflux transmembrane transporter activity"/>
    <property type="evidence" value="ECO:0007669"/>
    <property type="project" value="TreeGrafter"/>
</dbReference>
<dbReference type="SUPFAM" id="SSF111369">
    <property type="entry name" value="HlyD-like secretion proteins"/>
    <property type="match status" value="1"/>
</dbReference>
<dbReference type="Gene3D" id="1.10.287.470">
    <property type="entry name" value="Helix hairpin bin"/>
    <property type="match status" value="1"/>
</dbReference>
<evidence type="ECO:0000313" key="2">
    <source>
        <dbReference type="EMBL" id="AMY06872.1"/>
    </source>
</evidence>
<dbReference type="STRING" id="1855912.LuPra_00032"/>
<organism evidence="2 3">
    <name type="scientific">Luteitalea pratensis</name>
    <dbReference type="NCBI Taxonomy" id="1855912"/>
    <lineage>
        <taxon>Bacteria</taxon>
        <taxon>Pseudomonadati</taxon>
        <taxon>Acidobacteriota</taxon>
        <taxon>Vicinamibacteria</taxon>
        <taxon>Vicinamibacterales</taxon>
        <taxon>Vicinamibacteraceae</taxon>
        <taxon>Luteitalea</taxon>
    </lineage>
</organism>
<dbReference type="AlphaFoldDB" id="A0A143PE69"/>
<keyword evidence="3" id="KW-1185">Reference proteome</keyword>
<dbReference type="Gene3D" id="2.40.30.170">
    <property type="match status" value="1"/>
</dbReference>
<sequence precursor="true">MKQEPVCVSHVVVVGVATALLMAAALAGCPGRQAAAAPADAAEPISVNVGTVAMTDVATAIDSGGVVEARTTATITARILAPVREVLVSPGDRVRAGQRLIVLDGDDLAAGARAARSAASAAEQGLKAAAAELMGAEAGLTLARASHDRIASLQATQSATAQELDDVTATLRSAEARVAGASARALQAASAIESARAAGDQASIIDSFTTIAAPFEGLITENMVEPGNMASPGMPLLRLEDTRGFRLEDRTAEERVARQVPTHEACRRATATGAHRRQVAGRDFLQERSRIDLVRSRTAAQAMRIAMREYHDVARRQIDLGLAVQAHAR</sequence>
<name>A0A143PE69_LUTPR</name>
<dbReference type="EMBL" id="CP015136">
    <property type="protein sequence ID" value="AMY06872.1"/>
    <property type="molecule type" value="Genomic_DNA"/>
</dbReference>
<dbReference type="Gene3D" id="2.40.50.100">
    <property type="match status" value="1"/>
</dbReference>
<dbReference type="GO" id="GO:1990281">
    <property type="term" value="C:efflux pump complex"/>
    <property type="evidence" value="ECO:0007669"/>
    <property type="project" value="TreeGrafter"/>
</dbReference>
<dbReference type="Proteomes" id="UP000076079">
    <property type="component" value="Chromosome"/>
</dbReference>
<reference evidence="3" key="2">
    <citation type="submission" date="2016-04" db="EMBL/GenBank/DDBJ databases">
        <title>First Complete Genome Sequence of a Subdivision 6 Acidobacterium.</title>
        <authorList>
            <person name="Huang S."/>
            <person name="Vieira S."/>
            <person name="Bunk B."/>
            <person name="Riedel T."/>
            <person name="Sproeer C."/>
            <person name="Overmann J."/>
        </authorList>
    </citation>
    <scope>NUCLEOTIDE SEQUENCE [LARGE SCALE GENOMIC DNA]</scope>
    <source>
        <strain evidence="3">DSM 100886 HEG_-6_39</strain>
    </source>
</reference>
<dbReference type="KEGG" id="abac:LuPra_00032"/>
<evidence type="ECO:0000256" key="1">
    <source>
        <dbReference type="SAM" id="SignalP"/>
    </source>
</evidence>
<dbReference type="OrthoDB" id="9783047at2"/>
<evidence type="ECO:0000313" key="3">
    <source>
        <dbReference type="Proteomes" id="UP000076079"/>
    </source>
</evidence>
<dbReference type="PANTHER" id="PTHR30469:SF15">
    <property type="entry name" value="HLYD FAMILY OF SECRETION PROTEINS"/>
    <property type="match status" value="1"/>
</dbReference>
<accession>A0A143PE69</accession>
<protein>
    <submittedName>
        <fullName evidence="2">Macrolide transporter subunit MacA</fullName>
    </submittedName>
</protein>
<keyword evidence="1" id="KW-0732">Signal</keyword>
<gene>
    <name evidence="2" type="ORF">LuPra_00032</name>
</gene>
<feature type="chain" id="PRO_5007511205" evidence="1">
    <location>
        <begin position="28"/>
        <end position="329"/>
    </location>
</feature>
<reference evidence="2 3" key="1">
    <citation type="journal article" date="2016" name="Genome Announc.">
        <title>First Complete Genome Sequence of a Subdivision 6 Acidobacterium Strain.</title>
        <authorList>
            <person name="Huang S."/>
            <person name="Vieira S."/>
            <person name="Bunk B."/>
            <person name="Riedel T."/>
            <person name="Sproer C."/>
            <person name="Overmann J."/>
        </authorList>
    </citation>
    <scope>NUCLEOTIDE SEQUENCE [LARGE SCALE GENOMIC DNA]</scope>
    <source>
        <strain evidence="3">DSM 100886 HEG_-6_39</strain>
    </source>
</reference>
<dbReference type="PROSITE" id="PS51257">
    <property type="entry name" value="PROKAR_LIPOPROTEIN"/>
    <property type="match status" value="1"/>
</dbReference>
<dbReference type="PANTHER" id="PTHR30469">
    <property type="entry name" value="MULTIDRUG RESISTANCE PROTEIN MDTA"/>
    <property type="match status" value="1"/>
</dbReference>